<reference evidence="2" key="1">
    <citation type="submission" date="2018-09" db="EMBL/GenBank/DDBJ databases">
        <authorList>
            <person name="Livingstone P.G."/>
            <person name="Whitworth D.E."/>
        </authorList>
    </citation>
    <scope>NUCLEOTIDE SEQUENCE [LARGE SCALE GENOMIC DNA]</scope>
    <source>
        <strain evidence="2">CA054A</strain>
    </source>
</reference>
<keyword evidence="2" id="KW-1185">Reference proteome</keyword>
<dbReference type="Proteomes" id="UP000268094">
    <property type="component" value="Unassembled WGS sequence"/>
</dbReference>
<evidence type="ECO:0000313" key="1">
    <source>
        <dbReference type="EMBL" id="RKG74340.1"/>
    </source>
</evidence>
<name>A0A3A8I3M6_9BACT</name>
<organism evidence="1 2">
    <name type="scientific">Corallococcus terminator</name>
    <dbReference type="NCBI Taxonomy" id="2316733"/>
    <lineage>
        <taxon>Bacteria</taxon>
        <taxon>Pseudomonadati</taxon>
        <taxon>Myxococcota</taxon>
        <taxon>Myxococcia</taxon>
        <taxon>Myxococcales</taxon>
        <taxon>Cystobacterineae</taxon>
        <taxon>Myxococcaceae</taxon>
        <taxon>Corallococcus</taxon>
    </lineage>
</organism>
<dbReference type="OrthoDB" id="9884153at2"/>
<evidence type="ECO:0000313" key="2">
    <source>
        <dbReference type="Proteomes" id="UP000268094"/>
    </source>
</evidence>
<proteinExistence type="predicted"/>
<protein>
    <submittedName>
        <fullName evidence="1">Uncharacterized protein</fullName>
    </submittedName>
</protein>
<sequence>VGGVHLERQTRARFSTECMDVGMDNRAPVSPKYRDLMPFKFTGRIEHVTFEFDLVNANRELTPAERLEQHVRLD</sequence>
<dbReference type="EMBL" id="RAVZ01000373">
    <property type="protein sequence ID" value="RKG74340.1"/>
    <property type="molecule type" value="Genomic_DNA"/>
</dbReference>
<feature type="non-terminal residue" evidence="1">
    <location>
        <position position="1"/>
    </location>
</feature>
<comment type="caution">
    <text evidence="1">The sequence shown here is derived from an EMBL/GenBank/DDBJ whole genome shotgun (WGS) entry which is preliminary data.</text>
</comment>
<dbReference type="AlphaFoldDB" id="A0A3A8I3M6"/>
<accession>A0A3A8I3M6</accession>
<dbReference type="RefSeq" id="WP_158625226.1">
    <property type="nucleotide sequence ID" value="NZ_RAVZ01000373.1"/>
</dbReference>
<gene>
    <name evidence="1" type="ORF">D7V88_35015</name>
</gene>